<gene>
    <name evidence="1" type="ORF">HDK90DRAFT_538402</name>
</gene>
<evidence type="ECO:0000313" key="1">
    <source>
        <dbReference type="EMBL" id="KAK8246269.1"/>
    </source>
</evidence>
<sequence length="348" mass="37291">MSLHHKYPLKPPINHTLPITRPEPTPPHVPSPSILNLLTLTSIILSLILIIQHNRRALLLPNHRRLKKPLLRNAEKHAMDPLGILAPLLLHLRHLGVRRLALAAQRLVPRHDVPAPALQVQRRQLRGRALVRVVSRPSGGVVVGVCVAGAATVGRVGSRGRAGVGGGGGRGARFLEDGRHALAQLGNIVEGARHVLAAGGQAARRGEDVGVFLLDALEDVVVLGEDGVGFGREVRLGLFDFAGAGLRLGWRDCGGLRRVADVGAANVGVDGDLGRIAGRGWVTDRRGIEDRGPSSECTFRSASVGRWSVHCDLGWTGLLRHCLLDRSVIELRSCQTDCVGDRKEVEGG</sequence>
<dbReference type="Proteomes" id="UP001492380">
    <property type="component" value="Unassembled WGS sequence"/>
</dbReference>
<protein>
    <submittedName>
        <fullName evidence="1">Uncharacterized protein</fullName>
    </submittedName>
</protein>
<proteinExistence type="predicted"/>
<comment type="caution">
    <text evidence="1">The sequence shown here is derived from an EMBL/GenBank/DDBJ whole genome shotgun (WGS) entry which is preliminary data.</text>
</comment>
<accession>A0ABR1Z1I0</accession>
<evidence type="ECO:0000313" key="2">
    <source>
        <dbReference type="Proteomes" id="UP001492380"/>
    </source>
</evidence>
<organism evidence="1 2">
    <name type="scientific">Phyllosticta capitalensis</name>
    <dbReference type="NCBI Taxonomy" id="121624"/>
    <lineage>
        <taxon>Eukaryota</taxon>
        <taxon>Fungi</taxon>
        <taxon>Dikarya</taxon>
        <taxon>Ascomycota</taxon>
        <taxon>Pezizomycotina</taxon>
        <taxon>Dothideomycetes</taxon>
        <taxon>Dothideomycetes incertae sedis</taxon>
        <taxon>Botryosphaeriales</taxon>
        <taxon>Phyllostictaceae</taxon>
        <taxon>Phyllosticta</taxon>
    </lineage>
</organism>
<reference evidence="1 2" key="1">
    <citation type="submission" date="2024-04" db="EMBL/GenBank/DDBJ databases">
        <title>Phyllosticta paracitricarpa is synonymous to the EU quarantine fungus P. citricarpa based on phylogenomic analyses.</title>
        <authorList>
            <consortium name="Lawrence Berkeley National Laboratory"/>
            <person name="Van Ingen-Buijs V.A."/>
            <person name="Van Westerhoven A.C."/>
            <person name="Haridas S."/>
            <person name="Skiadas P."/>
            <person name="Martin F."/>
            <person name="Groenewald J.Z."/>
            <person name="Crous P.W."/>
            <person name="Seidl M.F."/>
        </authorList>
    </citation>
    <scope>NUCLEOTIDE SEQUENCE [LARGE SCALE GENOMIC DNA]</scope>
    <source>
        <strain evidence="1 2">CBS 123374</strain>
    </source>
</reference>
<name>A0ABR1Z1I0_9PEZI</name>
<dbReference type="EMBL" id="JBBWRZ010000001">
    <property type="protein sequence ID" value="KAK8246269.1"/>
    <property type="molecule type" value="Genomic_DNA"/>
</dbReference>
<keyword evidence="2" id="KW-1185">Reference proteome</keyword>